<reference evidence="1" key="1">
    <citation type="submission" date="2022-11" db="EMBL/GenBank/DDBJ databases">
        <title>Chitin-degrading and fungicidal potential of chitinolytic bacterial strains from marine environment of the Pacific Ocean regions.</title>
        <authorList>
            <person name="Pentekhina I."/>
            <person name="Nedashkovskaya O."/>
            <person name="Seitkalieva A."/>
            <person name="Podvolotskaya A."/>
            <person name="Tekutyeva L."/>
            <person name="Balabanova L."/>
        </authorList>
    </citation>
    <scope>NUCLEOTIDE SEQUENCE</scope>
    <source>
        <strain evidence="1">KMM 6838</strain>
    </source>
</reference>
<dbReference type="AlphaFoldDB" id="A0AB35HUS3"/>
<sequence>MLKRLFATRKRPYVPGINRPETIRVDLSGNILTLRMPPHSNYGGFPGEDPPPRINIYNPSQYFDDGSNLPEWQREGKAAFYFMKRDWEFYGPPWRPRSYGTICFGIGLWRYDALPEGMSCFNPEHFEQVCLRNLWYSCPAWPSLGEYRAPVHWHPRQEAGATWLYFERHRDYSHDTEPPPEFMRTYRDCYLRIPLDDRYGLDLNFGYIGYAPVDYCLANMNALRDAVLDSVQLELSATAKERLAEAKRKWPDAHASEHRDPEPWIYPEWRYGGKGEENIVVVNPGSPPPVLTS</sequence>
<dbReference type="EMBL" id="JAPHQB010000007">
    <property type="protein sequence ID" value="MCX2801313.1"/>
    <property type="molecule type" value="Genomic_DNA"/>
</dbReference>
<protein>
    <recommendedName>
        <fullName evidence="3">DUF2169 domain-containing protein</fullName>
    </recommendedName>
</protein>
<evidence type="ECO:0000313" key="1">
    <source>
        <dbReference type="EMBL" id="MCX2801313.1"/>
    </source>
</evidence>
<accession>A0AB35HUS3</accession>
<evidence type="ECO:0008006" key="3">
    <source>
        <dbReference type="Google" id="ProtNLM"/>
    </source>
</evidence>
<name>A0AB35HUS3_MICTH</name>
<dbReference type="Proteomes" id="UP001209730">
    <property type="component" value="Unassembled WGS sequence"/>
</dbReference>
<gene>
    <name evidence="1" type="ORF">OQJ68_05855</name>
</gene>
<proteinExistence type="predicted"/>
<dbReference type="RefSeq" id="WP_266044766.1">
    <property type="nucleotide sequence ID" value="NZ_JAPHQB010000007.1"/>
</dbReference>
<comment type="caution">
    <text evidence="1">The sequence shown here is derived from an EMBL/GenBank/DDBJ whole genome shotgun (WGS) entry which is preliminary data.</text>
</comment>
<organism evidence="1 2">
    <name type="scientific">Microbulbifer thermotolerans</name>
    <dbReference type="NCBI Taxonomy" id="252514"/>
    <lineage>
        <taxon>Bacteria</taxon>
        <taxon>Pseudomonadati</taxon>
        <taxon>Pseudomonadota</taxon>
        <taxon>Gammaproteobacteria</taxon>
        <taxon>Cellvibrionales</taxon>
        <taxon>Microbulbiferaceae</taxon>
        <taxon>Microbulbifer</taxon>
    </lineage>
</organism>
<evidence type="ECO:0000313" key="2">
    <source>
        <dbReference type="Proteomes" id="UP001209730"/>
    </source>
</evidence>